<dbReference type="GO" id="GO:0015740">
    <property type="term" value="P:C4-dicarboxylate transport"/>
    <property type="evidence" value="ECO:0007669"/>
    <property type="project" value="TreeGrafter"/>
</dbReference>
<keyword evidence="12" id="KW-1185">Reference proteome</keyword>
<dbReference type="RefSeq" id="WP_072603369.1">
    <property type="nucleotide sequence ID" value="NZ_CP018171.1"/>
</dbReference>
<feature type="transmembrane region" description="Helical" evidence="9">
    <location>
        <begin position="17"/>
        <end position="41"/>
    </location>
</feature>
<dbReference type="OrthoDB" id="7847241at2"/>
<gene>
    <name evidence="11" type="ORF">BSQ44_09435</name>
</gene>
<evidence type="ECO:0000256" key="9">
    <source>
        <dbReference type="RuleBase" id="RU369079"/>
    </source>
</evidence>
<keyword evidence="5 9" id="KW-0812">Transmembrane</keyword>
<dbReference type="Proteomes" id="UP000182840">
    <property type="component" value="Chromosome"/>
</dbReference>
<proteinExistence type="inferred from homology"/>
<dbReference type="AlphaFoldDB" id="A0A1L3SQ90"/>
<evidence type="ECO:0000256" key="1">
    <source>
        <dbReference type="ARBA" id="ARBA00004429"/>
    </source>
</evidence>
<evidence type="ECO:0000256" key="8">
    <source>
        <dbReference type="ARBA" id="ARBA00038436"/>
    </source>
</evidence>
<comment type="similarity">
    <text evidence="8 9">Belongs to the TRAP transporter small permease family.</text>
</comment>
<evidence type="ECO:0000313" key="12">
    <source>
        <dbReference type="Proteomes" id="UP000182840"/>
    </source>
</evidence>
<feature type="domain" description="Tripartite ATP-independent periplasmic transporters DctQ component" evidence="10">
    <location>
        <begin position="30"/>
        <end position="167"/>
    </location>
</feature>
<accession>A0A1L3SQ90</accession>
<keyword evidence="7 9" id="KW-0472">Membrane</keyword>
<evidence type="ECO:0000259" key="10">
    <source>
        <dbReference type="Pfam" id="PF04290"/>
    </source>
</evidence>
<evidence type="ECO:0000256" key="4">
    <source>
        <dbReference type="ARBA" id="ARBA00022519"/>
    </source>
</evidence>
<dbReference type="InterPro" id="IPR055348">
    <property type="entry name" value="DctQ"/>
</dbReference>
<keyword evidence="2 9" id="KW-0813">Transport</keyword>
<evidence type="ECO:0000256" key="7">
    <source>
        <dbReference type="ARBA" id="ARBA00023136"/>
    </source>
</evidence>
<feature type="transmembrane region" description="Helical" evidence="9">
    <location>
        <begin position="135"/>
        <end position="160"/>
    </location>
</feature>
<evidence type="ECO:0000256" key="2">
    <source>
        <dbReference type="ARBA" id="ARBA00022448"/>
    </source>
</evidence>
<sequence>MRAAAFLIRLSAGLNRIALWGAVLAVAVMAFSAGYQVVARYVFDAPPVWTEELARRAMVWAGMLGASVAFHERSDPNLFPHMVSVRGSRGAALALLRAAGAAVFVLPVLYYSLLGPSFSLARGFIGRTLERKAEMMGISMAWFTAAIPVAFTLILIHLLAQLARHFTQPPESTPA</sequence>
<organism evidence="11 12">
    <name type="scientific">Aquibium oceanicum</name>
    <dbReference type="NCBI Taxonomy" id="1670800"/>
    <lineage>
        <taxon>Bacteria</taxon>
        <taxon>Pseudomonadati</taxon>
        <taxon>Pseudomonadota</taxon>
        <taxon>Alphaproteobacteria</taxon>
        <taxon>Hyphomicrobiales</taxon>
        <taxon>Phyllobacteriaceae</taxon>
        <taxon>Aquibium</taxon>
    </lineage>
</organism>
<dbReference type="KEGG" id="meso:BSQ44_09435"/>
<comment type="caution">
    <text evidence="9">Lacks conserved residue(s) required for the propagation of feature annotation.</text>
</comment>
<dbReference type="EMBL" id="CP018171">
    <property type="protein sequence ID" value="APH71569.1"/>
    <property type="molecule type" value="Genomic_DNA"/>
</dbReference>
<name>A0A1L3SQ90_9HYPH</name>
<dbReference type="Pfam" id="PF04290">
    <property type="entry name" value="DctQ"/>
    <property type="match status" value="1"/>
</dbReference>
<dbReference type="GO" id="GO:0022857">
    <property type="term" value="F:transmembrane transporter activity"/>
    <property type="evidence" value="ECO:0007669"/>
    <property type="project" value="UniProtKB-UniRule"/>
</dbReference>
<evidence type="ECO:0000256" key="6">
    <source>
        <dbReference type="ARBA" id="ARBA00022989"/>
    </source>
</evidence>
<reference evidence="12" key="1">
    <citation type="submission" date="2016-11" db="EMBL/GenBank/DDBJ databases">
        <title>Mesorhizobium oceanicum sp. nov., isolated from deep seawater in South China Sea.</title>
        <authorList>
            <person name="Fu G.-Y."/>
        </authorList>
    </citation>
    <scope>NUCLEOTIDE SEQUENCE [LARGE SCALE GENOMIC DNA]</scope>
    <source>
        <strain evidence="12">B7</strain>
    </source>
</reference>
<dbReference type="STRING" id="1670800.BSQ44_09435"/>
<dbReference type="PANTHER" id="PTHR35011:SF2">
    <property type="entry name" value="2,3-DIKETO-L-GULONATE TRAP TRANSPORTER SMALL PERMEASE PROTEIN YIAM"/>
    <property type="match status" value="1"/>
</dbReference>
<keyword evidence="3" id="KW-1003">Cell membrane</keyword>
<dbReference type="PANTHER" id="PTHR35011">
    <property type="entry name" value="2,3-DIKETO-L-GULONATE TRAP TRANSPORTER SMALL PERMEASE PROTEIN YIAM"/>
    <property type="match status" value="1"/>
</dbReference>
<comment type="subcellular location">
    <subcellularLocation>
        <location evidence="1 9">Cell inner membrane</location>
        <topology evidence="1 9">Multi-pass membrane protein</topology>
    </subcellularLocation>
</comment>
<dbReference type="InterPro" id="IPR007387">
    <property type="entry name" value="TRAP_DctQ"/>
</dbReference>
<feature type="transmembrane region" description="Helical" evidence="9">
    <location>
        <begin position="91"/>
        <end position="114"/>
    </location>
</feature>
<evidence type="ECO:0000256" key="5">
    <source>
        <dbReference type="ARBA" id="ARBA00022692"/>
    </source>
</evidence>
<dbReference type="GO" id="GO:0005886">
    <property type="term" value="C:plasma membrane"/>
    <property type="evidence" value="ECO:0007669"/>
    <property type="project" value="UniProtKB-SubCell"/>
</dbReference>
<keyword evidence="4 9" id="KW-0997">Cell inner membrane</keyword>
<comment type="function">
    <text evidence="9">Part of the tripartite ATP-independent periplasmic (TRAP) transport system.</text>
</comment>
<keyword evidence="6 9" id="KW-1133">Transmembrane helix</keyword>
<evidence type="ECO:0000256" key="3">
    <source>
        <dbReference type="ARBA" id="ARBA00022475"/>
    </source>
</evidence>
<protein>
    <recommendedName>
        <fullName evidence="9">TRAP transporter small permease protein</fullName>
    </recommendedName>
</protein>
<evidence type="ECO:0000313" key="11">
    <source>
        <dbReference type="EMBL" id="APH71569.1"/>
    </source>
</evidence>
<comment type="subunit">
    <text evidence="9">The complex comprises the extracytoplasmic solute receptor protein and the two transmembrane proteins.</text>
</comment>